<dbReference type="EMBL" id="QJKJ01012265">
    <property type="protein sequence ID" value="RDX69085.1"/>
    <property type="molecule type" value="Genomic_DNA"/>
</dbReference>
<proteinExistence type="predicted"/>
<reference evidence="1" key="1">
    <citation type="submission" date="2018-05" db="EMBL/GenBank/DDBJ databases">
        <title>Draft genome of Mucuna pruriens seed.</title>
        <authorList>
            <person name="Nnadi N.E."/>
            <person name="Vos R."/>
            <person name="Hasami M.H."/>
            <person name="Devisetty U.K."/>
            <person name="Aguiy J.C."/>
        </authorList>
    </citation>
    <scope>NUCLEOTIDE SEQUENCE [LARGE SCALE GENOMIC DNA]</scope>
    <source>
        <strain evidence="1">JCA_2017</strain>
    </source>
</reference>
<evidence type="ECO:0000313" key="2">
    <source>
        <dbReference type="Proteomes" id="UP000257109"/>
    </source>
</evidence>
<organism evidence="1 2">
    <name type="scientific">Mucuna pruriens</name>
    <name type="common">Velvet bean</name>
    <name type="synonym">Dolichos pruriens</name>
    <dbReference type="NCBI Taxonomy" id="157652"/>
    <lineage>
        <taxon>Eukaryota</taxon>
        <taxon>Viridiplantae</taxon>
        <taxon>Streptophyta</taxon>
        <taxon>Embryophyta</taxon>
        <taxon>Tracheophyta</taxon>
        <taxon>Spermatophyta</taxon>
        <taxon>Magnoliopsida</taxon>
        <taxon>eudicotyledons</taxon>
        <taxon>Gunneridae</taxon>
        <taxon>Pentapetalae</taxon>
        <taxon>rosids</taxon>
        <taxon>fabids</taxon>
        <taxon>Fabales</taxon>
        <taxon>Fabaceae</taxon>
        <taxon>Papilionoideae</taxon>
        <taxon>50 kb inversion clade</taxon>
        <taxon>NPAAA clade</taxon>
        <taxon>indigoferoid/millettioid clade</taxon>
        <taxon>Phaseoleae</taxon>
        <taxon>Mucuna</taxon>
    </lineage>
</organism>
<feature type="non-terminal residue" evidence="1">
    <location>
        <position position="93"/>
    </location>
</feature>
<protein>
    <submittedName>
        <fullName evidence="1">Uncharacterized protein</fullName>
    </submittedName>
</protein>
<dbReference type="AlphaFoldDB" id="A0A371ESQ1"/>
<comment type="caution">
    <text evidence="1">The sequence shown here is derived from an EMBL/GenBank/DDBJ whole genome shotgun (WGS) entry which is preliminary data.</text>
</comment>
<gene>
    <name evidence="1" type="ORF">CR513_51848</name>
</gene>
<evidence type="ECO:0000313" key="1">
    <source>
        <dbReference type="EMBL" id="RDX69085.1"/>
    </source>
</evidence>
<dbReference type="Proteomes" id="UP000257109">
    <property type="component" value="Unassembled WGS sequence"/>
</dbReference>
<name>A0A371ESQ1_MUCPR</name>
<feature type="non-terminal residue" evidence="1">
    <location>
        <position position="1"/>
    </location>
</feature>
<accession>A0A371ESQ1</accession>
<keyword evidence="2" id="KW-1185">Reference proteome</keyword>
<sequence>MTLPHRGRMTSPEQQEEESFKVDVAYLDLFRDPYICIEYPWAWIFEQFPFIGFHQLTIGYTEQSSHTCRWEIIRGFGDIFTTKNVFDVLQPKE</sequence>